<dbReference type="EMBL" id="JAATJA010000001">
    <property type="protein sequence ID" value="NJB66912.1"/>
    <property type="molecule type" value="Genomic_DNA"/>
</dbReference>
<dbReference type="CDD" id="cd06062">
    <property type="entry name" value="H2MP_MemB-H2up"/>
    <property type="match status" value="1"/>
</dbReference>
<dbReference type="Gene3D" id="3.40.50.1450">
    <property type="entry name" value="HybD-like"/>
    <property type="match status" value="1"/>
</dbReference>
<dbReference type="SUPFAM" id="SSF53163">
    <property type="entry name" value="HybD-like"/>
    <property type="match status" value="1"/>
</dbReference>
<keyword evidence="3" id="KW-0064">Aspartyl protease</keyword>
<dbReference type="EC" id="3.4.23.-" evidence="5"/>
<proteinExistence type="inferred from homology"/>
<comment type="similarity">
    <text evidence="1">Belongs to the peptidase A31 family.</text>
</comment>
<dbReference type="Pfam" id="PF01750">
    <property type="entry name" value="HycI"/>
    <property type="match status" value="1"/>
</dbReference>
<evidence type="ECO:0000313" key="5">
    <source>
        <dbReference type="EMBL" id="NJB66912.1"/>
    </source>
</evidence>
<evidence type="ECO:0000256" key="2">
    <source>
        <dbReference type="ARBA" id="ARBA00022670"/>
    </source>
</evidence>
<dbReference type="GO" id="GO:0016485">
    <property type="term" value="P:protein processing"/>
    <property type="evidence" value="ECO:0007669"/>
    <property type="project" value="TreeGrafter"/>
</dbReference>
<name>A0A846QKB6_9BACT</name>
<dbReference type="AlphaFoldDB" id="A0A846QKB6"/>
<gene>
    <name evidence="5" type="ORF">GGQ74_000552</name>
</gene>
<keyword evidence="2 5" id="KW-0645">Protease</keyword>
<dbReference type="PANTHER" id="PTHR30302:SF1">
    <property type="entry name" value="HYDROGENASE 2 MATURATION PROTEASE"/>
    <property type="match status" value="1"/>
</dbReference>
<dbReference type="PRINTS" id="PR00446">
    <property type="entry name" value="HYDRGNUPTAKE"/>
</dbReference>
<evidence type="ECO:0000313" key="6">
    <source>
        <dbReference type="Proteomes" id="UP000580856"/>
    </source>
</evidence>
<dbReference type="InterPro" id="IPR000671">
    <property type="entry name" value="Peptidase_A31"/>
</dbReference>
<dbReference type="RefSeq" id="WP_167940007.1">
    <property type="nucleotide sequence ID" value="NZ_JAATJA010000001.1"/>
</dbReference>
<sequence>MTNTDKKILVLGCGNILLRDEGIGVRVLERLQDTYDFSENTELVDGGVRGLILTDMISQADHVIVIDAVINGHEPGTLYRLDGDDLKLSLAFKNSVHDMDLLETMCCCELITGKRPAAVVVGIEPKDYQSSPSLEISEELTSRIPEMMDMALKEIEAVGGTWTPRNPS</sequence>
<organism evidence="5 6">
    <name type="scientific">Desulfobaculum xiamenense</name>
    <dbReference type="NCBI Taxonomy" id="995050"/>
    <lineage>
        <taxon>Bacteria</taxon>
        <taxon>Pseudomonadati</taxon>
        <taxon>Thermodesulfobacteriota</taxon>
        <taxon>Desulfovibrionia</taxon>
        <taxon>Desulfovibrionales</taxon>
        <taxon>Desulfovibrionaceae</taxon>
        <taxon>Desulfobaculum</taxon>
    </lineage>
</organism>
<reference evidence="5 6" key="1">
    <citation type="submission" date="2020-03" db="EMBL/GenBank/DDBJ databases">
        <title>Genomic Encyclopedia of Type Strains, Phase IV (KMG-IV): sequencing the most valuable type-strain genomes for metagenomic binning, comparative biology and taxonomic classification.</title>
        <authorList>
            <person name="Goeker M."/>
        </authorList>
    </citation>
    <scope>NUCLEOTIDE SEQUENCE [LARGE SCALE GENOMIC DNA]</scope>
    <source>
        <strain evidence="5 6">DSM 24233</strain>
    </source>
</reference>
<accession>A0A846QKB6</accession>
<comment type="caution">
    <text evidence="5">The sequence shown here is derived from an EMBL/GenBank/DDBJ whole genome shotgun (WGS) entry which is preliminary data.</text>
</comment>
<dbReference type="InterPro" id="IPR023430">
    <property type="entry name" value="Pept_HybD-like_dom_sf"/>
</dbReference>
<evidence type="ECO:0000256" key="3">
    <source>
        <dbReference type="ARBA" id="ARBA00022750"/>
    </source>
</evidence>
<dbReference type="PANTHER" id="PTHR30302">
    <property type="entry name" value="HYDROGENASE 1 MATURATION PROTEASE"/>
    <property type="match status" value="1"/>
</dbReference>
<evidence type="ECO:0000256" key="4">
    <source>
        <dbReference type="ARBA" id="ARBA00022801"/>
    </source>
</evidence>
<protein>
    <submittedName>
        <fullName evidence="5">Hydrogenase maturation protease</fullName>
        <ecNumber evidence="5">3.4.23.-</ecNumber>
    </submittedName>
</protein>
<dbReference type="GO" id="GO:0004190">
    <property type="term" value="F:aspartic-type endopeptidase activity"/>
    <property type="evidence" value="ECO:0007669"/>
    <property type="project" value="UniProtKB-KW"/>
</dbReference>
<evidence type="ECO:0000256" key="1">
    <source>
        <dbReference type="ARBA" id="ARBA00006814"/>
    </source>
</evidence>
<keyword evidence="4 5" id="KW-0378">Hydrolase</keyword>
<dbReference type="Proteomes" id="UP000580856">
    <property type="component" value="Unassembled WGS sequence"/>
</dbReference>
<dbReference type="NCBIfam" id="TIGR00072">
    <property type="entry name" value="hydrog_prot"/>
    <property type="match status" value="1"/>
</dbReference>
<keyword evidence="6" id="KW-1185">Reference proteome</keyword>
<dbReference type="GO" id="GO:0008047">
    <property type="term" value="F:enzyme activator activity"/>
    <property type="evidence" value="ECO:0007669"/>
    <property type="project" value="InterPro"/>
</dbReference>